<keyword evidence="16" id="KW-0547">Nucleotide-binding</keyword>
<dbReference type="EC" id="1.8.1.7" evidence="4"/>
<dbReference type="Gene3D" id="3.30.390.30">
    <property type="match status" value="1"/>
</dbReference>
<evidence type="ECO:0000256" key="5">
    <source>
        <dbReference type="ARBA" id="ARBA00022490"/>
    </source>
</evidence>
<evidence type="ECO:0000256" key="11">
    <source>
        <dbReference type="ARBA" id="ARBA00023157"/>
    </source>
</evidence>
<keyword evidence="10" id="KW-0496">Mitochondrion</keyword>
<evidence type="ECO:0000256" key="14">
    <source>
        <dbReference type="ARBA" id="ARBA00056905"/>
    </source>
</evidence>
<dbReference type="PRINTS" id="PR00411">
    <property type="entry name" value="PNDRDTASEI"/>
</dbReference>
<accession>A0A8C3TKS3</accession>
<dbReference type="InterPro" id="IPR046952">
    <property type="entry name" value="GSHR/TRXR-like"/>
</dbReference>
<name>A0A8C3TKS3_CHESE</name>
<dbReference type="FunFam" id="3.50.50.60:FF:000671">
    <property type="entry name" value="Thioredoxin reductase 2, tandem duplicate 1"/>
    <property type="match status" value="1"/>
</dbReference>
<dbReference type="InterPro" id="IPR001100">
    <property type="entry name" value="Pyr_nuc-diS_OxRdtase"/>
</dbReference>
<dbReference type="PANTHER" id="PTHR42737">
    <property type="entry name" value="GLUTATHIONE REDUCTASE"/>
    <property type="match status" value="1"/>
</dbReference>
<evidence type="ECO:0000256" key="16">
    <source>
        <dbReference type="PIRSR" id="PIRSR000350-3"/>
    </source>
</evidence>
<dbReference type="GO" id="GO:0050660">
    <property type="term" value="F:flavin adenine dinucleotide binding"/>
    <property type="evidence" value="ECO:0007669"/>
    <property type="project" value="InterPro"/>
</dbReference>
<feature type="binding site" evidence="16">
    <location>
        <begin position="190"/>
        <end position="197"/>
    </location>
    <ligand>
        <name>NAD(+)</name>
        <dbReference type="ChEBI" id="CHEBI:57540"/>
    </ligand>
</feature>
<dbReference type="PRINTS" id="PR00368">
    <property type="entry name" value="FADPNR"/>
</dbReference>
<protein>
    <recommendedName>
        <fullName evidence="4">glutathione-disulfide reductase</fullName>
        <ecNumber evidence="4">1.8.1.7</ecNumber>
    </recommendedName>
</protein>
<proteinExistence type="inferred from homology"/>
<comment type="function">
    <text evidence="14">Catalyzes the reduction of glutathione disulfide (GSSG) to reduced glutathione (GSH). Constitutes the major mechanism to maintain a high GSH:GSSG ratio in the cytosol.</text>
</comment>
<dbReference type="Pfam" id="PF07992">
    <property type="entry name" value="Pyr_redox_2"/>
    <property type="match status" value="1"/>
</dbReference>
<keyword evidence="9" id="KW-0560">Oxidoreductase</keyword>
<feature type="binding site" evidence="16">
    <location>
        <position position="328"/>
    </location>
    <ligand>
        <name>FAD</name>
        <dbReference type="ChEBI" id="CHEBI:57692"/>
    </ligand>
</feature>
<evidence type="ECO:0000313" key="20">
    <source>
        <dbReference type="Proteomes" id="UP000694403"/>
    </source>
</evidence>
<comment type="subcellular location">
    <subcellularLocation>
        <location evidence="2">Cytoplasm</location>
    </subcellularLocation>
    <subcellularLocation>
        <location evidence="1">Mitochondrion</location>
    </subcellularLocation>
</comment>
<dbReference type="PANTHER" id="PTHR42737:SF5">
    <property type="entry name" value="GLUTATHIONE REDUCTASE, MITOCHONDRIAL"/>
    <property type="match status" value="1"/>
</dbReference>
<dbReference type="Proteomes" id="UP000694403">
    <property type="component" value="Unplaced"/>
</dbReference>
<dbReference type="FunFam" id="3.50.50.60:FF:000118">
    <property type="entry name" value="Glutathione reductase, mitochondrial"/>
    <property type="match status" value="1"/>
</dbReference>
<keyword evidence="6" id="KW-0285">Flavoprotein</keyword>
<dbReference type="InterPro" id="IPR004099">
    <property type="entry name" value="Pyr_nucl-diS_OxRdtase_dimer"/>
</dbReference>
<evidence type="ECO:0000256" key="3">
    <source>
        <dbReference type="ARBA" id="ARBA00007532"/>
    </source>
</evidence>
<dbReference type="Gene3D" id="3.50.50.60">
    <property type="entry name" value="FAD/NAD(P)-binding domain"/>
    <property type="match status" value="2"/>
</dbReference>
<keyword evidence="5" id="KW-0963">Cytoplasm</keyword>
<evidence type="ECO:0000313" key="19">
    <source>
        <dbReference type="Ensembl" id="ENSCSRP00000028543.1"/>
    </source>
</evidence>
<comment type="catalytic activity">
    <reaction evidence="13">
        <text>2 glutathione + NADP(+) = glutathione disulfide + NADPH + H(+)</text>
        <dbReference type="Rhea" id="RHEA:11740"/>
        <dbReference type="ChEBI" id="CHEBI:15378"/>
        <dbReference type="ChEBI" id="CHEBI:57783"/>
        <dbReference type="ChEBI" id="CHEBI:57925"/>
        <dbReference type="ChEBI" id="CHEBI:58297"/>
        <dbReference type="ChEBI" id="CHEBI:58349"/>
        <dbReference type="EC" id="1.8.1.7"/>
    </reaction>
</comment>
<keyword evidence="11" id="KW-1015">Disulfide bond</keyword>
<keyword evidence="20" id="KW-1185">Reference proteome</keyword>
<evidence type="ECO:0000256" key="1">
    <source>
        <dbReference type="ARBA" id="ARBA00004173"/>
    </source>
</evidence>
<dbReference type="InterPro" id="IPR023753">
    <property type="entry name" value="FAD/NAD-binding_dom"/>
</dbReference>
<evidence type="ECO:0000256" key="9">
    <source>
        <dbReference type="ARBA" id="ARBA00023002"/>
    </source>
</evidence>
<dbReference type="GO" id="GO:0005829">
    <property type="term" value="C:cytosol"/>
    <property type="evidence" value="ECO:0007669"/>
    <property type="project" value="TreeGrafter"/>
</dbReference>
<keyword evidence="16" id="KW-0520">NAD</keyword>
<evidence type="ECO:0000256" key="12">
    <source>
        <dbReference type="ARBA" id="ARBA00023284"/>
    </source>
</evidence>
<keyword evidence="12" id="KW-0676">Redox-active center</keyword>
<dbReference type="GO" id="GO:0005739">
    <property type="term" value="C:mitochondrion"/>
    <property type="evidence" value="ECO:0007669"/>
    <property type="project" value="UniProtKB-SubCell"/>
</dbReference>
<evidence type="ECO:0000256" key="13">
    <source>
        <dbReference type="ARBA" id="ARBA00049142"/>
    </source>
</evidence>
<dbReference type="NCBIfam" id="NF004776">
    <property type="entry name" value="PRK06116.1"/>
    <property type="match status" value="1"/>
</dbReference>
<feature type="binding site" evidence="16">
    <location>
        <position position="287"/>
    </location>
    <ligand>
        <name>NAD(+)</name>
        <dbReference type="ChEBI" id="CHEBI:57540"/>
    </ligand>
</feature>
<dbReference type="InterPro" id="IPR016156">
    <property type="entry name" value="FAD/NAD-linked_Rdtase_dimer_sf"/>
</dbReference>
<sequence>VRLYLNRNMIVKKLQLSCGQSVENQGKVMTLFVVIWQRVGSRGSCCRPPRAESGDSHCQIAVEVMWNTAVHFEFIHDHADYGFETPDVKFNWRVIKEKRDAYVSRLNGIYQNNLNKAHIETIHGHAAFTSDPEPTVEVNGKKYTAPHILIATGGRPSVSHDSEIPGASLGITSDGFFELEELPRRSVVVGAGYIAVEIAGILSTLGSKTSLLIRYDKVLRTFDSMISANCTQELENAGIDVWKHSLVKSVTKSPLGLLEVTVISSAPGHKPTVSTIPDVDCLLWAIGRDPNTEGLNLDKLGLKLDAKGHIVVDEFQNTSRKGIYAVGDVCGKALLTPVAIAAGRKLAHRLFEGKQDSKLDYSNIPTVVFSHPPIGTVGLTEEEAISTYGRENVKIYTTSFTPMYHAVTQRKTKCVMKLVCAGKEEKVVGLHMQGLGCDEMLQGFAVAVKMGATKASFDETVAIHPTSSEELVTLR</sequence>
<feature type="active site" description="Proton acceptor" evidence="15">
    <location>
        <position position="464"/>
    </location>
</feature>
<evidence type="ECO:0000256" key="7">
    <source>
        <dbReference type="ARBA" id="ARBA00022827"/>
    </source>
</evidence>
<dbReference type="GO" id="GO:0045454">
    <property type="term" value="P:cell redox homeostasis"/>
    <property type="evidence" value="ECO:0007669"/>
    <property type="project" value="InterPro"/>
</dbReference>
<feature type="domain" description="FAD/NAD(P)-binding" evidence="18">
    <location>
        <begin position="96"/>
        <end position="343"/>
    </location>
</feature>
<evidence type="ECO:0000259" key="17">
    <source>
        <dbReference type="Pfam" id="PF02852"/>
    </source>
</evidence>
<dbReference type="PIRSF" id="PIRSF000350">
    <property type="entry name" value="Mercury_reductase_MerA"/>
    <property type="match status" value="1"/>
</dbReference>
<feature type="domain" description="Pyridine nucleotide-disulphide oxidoreductase dimerisation" evidence="17">
    <location>
        <begin position="364"/>
        <end position="474"/>
    </location>
</feature>
<dbReference type="InterPro" id="IPR036188">
    <property type="entry name" value="FAD/NAD-bd_sf"/>
</dbReference>
<evidence type="ECO:0000256" key="10">
    <source>
        <dbReference type="ARBA" id="ARBA00023128"/>
    </source>
</evidence>
<dbReference type="AlphaFoldDB" id="A0A8C3TKS3"/>
<dbReference type="GO" id="GO:0050661">
    <property type="term" value="F:NADP binding"/>
    <property type="evidence" value="ECO:0007669"/>
    <property type="project" value="InterPro"/>
</dbReference>
<evidence type="ECO:0000256" key="2">
    <source>
        <dbReference type="ARBA" id="ARBA00004496"/>
    </source>
</evidence>
<keyword evidence="7 16" id="KW-0274">FAD</keyword>
<organism evidence="19 20">
    <name type="scientific">Chelydra serpentina</name>
    <name type="common">Snapping turtle</name>
    <name type="synonym">Testudo serpentina</name>
    <dbReference type="NCBI Taxonomy" id="8475"/>
    <lineage>
        <taxon>Eukaryota</taxon>
        <taxon>Metazoa</taxon>
        <taxon>Chordata</taxon>
        <taxon>Craniata</taxon>
        <taxon>Vertebrata</taxon>
        <taxon>Euteleostomi</taxon>
        <taxon>Archelosauria</taxon>
        <taxon>Testudinata</taxon>
        <taxon>Testudines</taxon>
        <taxon>Cryptodira</taxon>
        <taxon>Durocryptodira</taxon>
        <taxon>Americhelydia</taxon>
        <taxon>Chelydroidea</taxon>
        <taxon>Chelydridae</taxon>
        <taxon>Chelydra</taxon>
    </lineage>
</organism>
<reference evidence="19" key="2">
    <citation type="submission" date="2025-09" db="UniProtKB">
        <authorList>
            <consortium name="Ensembl"/>
        </authorList>
    </citation>
    <scope>IDENTIFICATION</scope>
</reference>
<evidence type="ECO:0000259" key="18">
    <source>
        <dbReference type="Pfam" id="PF07992"/>
    </source>
</evidence>
<dbReference type="Ensembl" id="ENSCSRT00000029699.1">
    <property type="protein sequence ID" value="ENSCSRP00000028543.1"/>
    <property type="gene ID" value="ENSCSRG00000020965.1"/>
</dbReference>
<dbReference type="SUPFAM" id="SSF55424">
    <property type="entry name" value="FAD/NAD-linked reductases, dimerisation (C-terminal) domain"/>
    <property type="match status" value="1"/>
</dbReference>
<keyword evidence="8" id="KW-0521">NADP</keyword>
<evidence type="ECO:0000256" key="6">
    <source>
        <dbReference type="ARBA" id="ARBA00022630"/>
    </source>
</evidence>
<dbReference type="GO" id="GO:0034599">
    <property type="term" value="P:cellular response to oxidative stress"/>
    <property type="evidence" value="ECO:0007669"/>
    <property type="project" value="TreeGrafter"/>
</dbReference>
<evidence type="ECO:0000256" key="4">
    <source>
        <dbReference type="ARBA" id="ARBA00012607"/>
    </source>
</evidence>
<dbReference type="GO" id="GO:0004362">
    <property type="term" value="F:glutathione-disulfide reductase (NADPH) activity"/>
    <property type="evidence" value="ECO:0007669"/>
    <property type="project" value="UniProtKB-EC"/>
</dbReference>
<comment type="cofactor">
    <cofactor evidence="16">
        <name>FAD</name>
        <dbReference type="ChEBI" id="CHEBI:57692"/>
    </cofactor>
    <text evidence="16">Binds 1 FAD per subunit.</text>
</comment>
<dbReference type="InterPro" id="IPR006322">
    <property type="entry name" value="Glutathione_Rdtase_euk/bac"/>
</dbReference>
<dbReference type="NCBIfam" id="TIGR01421">
    <property type="entry name" value="gluta_reduc_1"/>
    <property type="match status" value="1"/>
</dbReference>
<dbReference type="Pfam" id="PF02852">
    <property type="entry name" value="Pyr_redox_dim"/>
    <property type="match status" value="1"/>
</dbReference>
<reference evidence="19" key="1">
    <citation type="submission" date="2025-08" db="UniProtKB">
        <authorList>
            <consortium name="Ensembl"/>
        </authorList>
    </citation>
    <scope>IDENTIFICATION</scope>
</reference>
<dbReference type="GO" id="GO:0006749">
    <property type="term" value="P:glutathione metabolic process"/>
    <property type="evidence" value="ECO:0007669"/>
    <property type="project" value="InterPro"/>
</dbReference>
<dbReference type="FunFam" id="3.30.390.30:FF:000003">
    <property type="entry name" value="Glutathione reductase"/>
    <property type="match status" value="1"/>
</dbReference>
<comment type="similarity">
    <text evidence="3">Belongs to the class-I pyridine nucleotide-disulfide oxidoreductase family.</text>
</comment>
<evidence type="ECO:0000256" key="8">
    <source>
        <dbReference type="ARBA" id="ARBA00022857"/>
    </source>
</evidence>
<evidence type="ECO:0000256" key="15">
    <source>
        <dbReference type="PIRSR" id="PIRSR000350-2"/>
    </source>
</evidence>
<dbReference type="SUPFAM" id="SSF51905">
    <property type="entry name" value="FAD/NAD(P)-binding domain"/>
    <property type="match status" value="1"/>
</dbReference>